<dbReference type="GeneID" id="19485262"/>
<reference evidence="1 2" key="1">
    <citation type="submission" date="2014-10" db="EMBL/GenBank/DDBJ databases">
        <title>Complete genome sequence of e11/2, a T-even type bacteriophage specific for E. coli O157:H7.</title>
        <authorList>
            <person name="Coffey B."/>
            <person name="Ross P."/>
            <person name="O'Flynn G."/>
            <person name="O'Sullivan O."/>
            <person name="Casey A."/>
            <person name="Callanan M."/>
            <person name="Coffey A."/>
            <person name="McAuliffe O."/>
        </authorList>
    </citation>
    <scope>NUCLEOTIDE SEQUENCE [LARGE SCALE GENOMIC DNA]</scope>
</reference>
<accession>A0A023ZUJ6</accession>
<evidence type="ECO:0000313" key="1">
    <source>
        <dbReference type="EMBL" id="AHY83312.1"/>
    </source>
</evidence>
<evidence type="ECO:0008006" key="3">
    <source>
        <dbReference type="Google" id="ProtNLM"/>
    </source>
</evidence>
<proteinExistence type="predicted"/>
<keyword evidence="2" id="KW-1185">Reference proteome</keyword>
<gene>
    <name evidence="1" type="ORF">e112_114</name>
</gene>
<dbReference type="RefSeq" id="YP_009030719.1">
    <property type="nucleotide sequence ID" value="NC_024125.2"/>
</dbReference>
<dbReference type="EMBL" id="KJ668714">
    <property type="protein sequence ID" value="AHY83312.1"/>
    <property type="molecule type" value="Genomic_DNA"/>
</dbReference>
<protein>
    <recommendedName>
        <fullName evidence="3">Phage protein</fullName>
    </recommendedName>
</protein>
<dbReference type="Proteomes" id="UP000024439">
    <property type="component" value="Segment"/>
</dbReference>
<dbReference type="KEGG" id="vg:19485262"/>
<organism evidence="1 2">
    <name type="scientific">Escherichia phage vB_EcoM_112</name>
    <dbReference type="NCBI Taxonomy" id="1495285"/>
    <lineage>
        <taxon>Viruses</taxon>
        <taxon>Duplodnaviria</taxon>
        <taxon>Heunggongvirae</taxon>
        <taxon>Uroviricota</taxon>
        <taxon>Caudoviricetes</taxon>
        <taxon>Pantevenvirales</taxon>
        <taxon>Straboviridae</taxon>
        <taxon>Tevenvirinae</taxon>
        <taxon>Tequatrovirus</taxon>
        <taxon>Tequatrovirus e112</taxon>
    </lineage>
</organism>
<name>A0A023ZUJ6_9CAUD</name>
<evidence type="ECO:0000313" key="2">
    <source>
        <dbReference type="Proteomes" id="UP000024439"/>
    </source>
</evidence>
<sequence>MNSSELQYEVLRELDNLIELAANKGFAIGIGQKDTDHLTMEIFKQKRIILKLLEINI</sequence>